<reference evidence="1" key="1">
    <citation type="submission" date="2023-07" db="EMBL/GenBank/DDBJ databases">
        <title>Sorghum-associated microbial communities from plants grown in Nebraska, USA.</title>
        <authorList>
            <person name="Schachtman D."/>
        </authorList>
    </citation>
    <scope>NUCLEOTIDE SEQUENCE</scope>
    <source>
        <strain evidence="1">2697</strain>
    </source>
</reference>
<comment type="caution">
    <text evidence="1">The sequence shown here is derived from an EMBL/GenBank/DDBJ whole genome shotgun (WGS) entry which is preliminary data.</text>
</comment>
<organism evidence="1 2">
    <name type="scientific">Pedobacter africanus</name>
    <dbReference type="NCBI Taxonomy" id="151894"/>
    <lineage>
        <taxon>Bacteria</taxon>
        <taxon>Pseudomonadati</taxon>
        <taxon>Bacteroidota</taxon>
        <taxon>Sphingobacteriia</taxon>
        <taxon>Sphingobacteriales</taxon>
        <taxon>Sphingobacteriaceae</taxon>
        <taxon>Pedobacter</taxon>
    </lineage>
</organism>
<sequence>MKLSYFKQTCFYLLLFLPALINAQGINVNLSEKSKINFSGMLQTQFNYSLDKDVDIAGKHHTGTEYFSRNSFSVKRARLQLNATISDRINAVILVNFGDFTGNPQNKVLENAFIKYSINDYVNFQFGQFRPQFGQEDNYPVDFVRSIDYSNGYYLFGANSWQSFQIGASYFGSIKDLAVPIKYYIGVYNGNNRNQTGDNDDGKIVPARLVFGLGKSTELGLSGGAGKNMGQKIWAWGADIDYKKQLDERWNIEMVSEYKQGVNSVAYFDQTDPLVPVGHFGMRGIYLQPNAGYSFKHTRLKSLEVAFRYEYLDADFKQQGNARQSYIPMVSASFAEAYAIRVQVGLLMDRYQNNIPNTTQYNTNRLICQVQARF</sequence>
<keyword evidence="2" id="KW-1185">Reference proteome</keyword>
<evidence type="ECO:0000313" key="2">
    <source>
        <dbReference type="Proteomes" id="UP001246858"/>
    </source>
</evidence>
<accession>A0ACC6KZU0</accession>
<proteinExistence type="predicted"/>
<gene>
    <name evidence="1" type="ORF">J2X78_003348</name>
</gene>
<evidence type="ECO:0000313" key="1">
    <source>
        <dbReference type="EMBL" id="MDR6784774.1"/>
    </source>
</evidence>
<dbReference type="Proteomes" id="UP001246858">
    <property type="component" value="Unassembled WGS sequence"/>
</dbReference>
<dbReference type="EMBL" id="JAVDTF010000003">
    <property type="protein sequence ID" value="MDR6784774.1"/>
    <property type="molecule type" value="Genomic_DNA"/>
</dbReference>
<protein>
    <submittedName>
        <fullName evidence="1">Uncharacterized protein</fullName>
    </submittedName>
</protein>
<name>A0ACC6KZU0_9SPHI</name>